<organism evidence="2 3">
    <name type="scientific">Daphnia magna</name>
    <dbReference type="NCBI Taxonomy" id="35525"/>
    <lineage>
        <taxon>Eukaryota</taxon>
        <taxon>Metazoa</taxon>
        <taxon>Ecdysozoa</taxon>
        <taxon>Arthropoda</taxon>
        <taxon>Crustacea</taxon>
        <taxon>Branchiopoda</taxon>
        <taxon>Diplostraca</taxon>
        <taxon>Cladocera</taxon>
        <taxon>Anomopoda</taxon>
        <taxon>Daphniidae</taxon>
        <taxon>Daphnia</taxon>
    </lineage>
</organism>
<dbReference type="EMBL" id="JAOYFB010000037">
    <property type="protein sequence ID" value="KAK4025073.1"/>
    <property type="molecule type" value="Genomic_DNA"/>
</dbReference>
<keyword evidence="3" id="KW-1185">Reference proteome</keyword>
<feature type="region of interest" description="Disordered" evidence="1">
    <location>
        <begin position="68"/>
        <end position="109"/>
    </location>
</feature>
<dbReference type="Proteomes" id="UP001234178">
    <property type="component" value="Unassembled WGS sequence"/>
</dbReference>
<proteinExistence type="predicted"/>
<accession>A0ABR0AJ09</accession>
<protein>
    <submittedName>
        <fullName evidence="2">Uncharacterized protein</fullName>
    </submittedName>
</protein>
<name>A0ABR0AJ09_9CRUS</name>
<evidence type="ECO:0000313" key="3">
    <source>
        <dbReference type="Proteomes" id="UP001234178"/>
    </source>
</evidence>
<evidence type="ECO:0000256" key="1">
    <source>
        <dbReference type="SAM" id="MobiDB-lite"/>
    </source>
</evidence>
<gene>
    <name evidence="2" type="ORF">OUZ56_010576</name>
</gene>
<evidence type="ECO:0000313" key="2">
    <source>
        <dbReference type="EMBL" id="KAK4025073.1"/>
    </source>
</evidence>
<sequence length="109" mass="12338">MALVSLLVPISKQVNKTNCGPDEMVYIRCEEVIENSINDFVAKSQVKEVKKRVECIMCSCKGKFSSATVSSIEDEDKIDEREVSEPKGVLKRKTDIPEVETPKNLFEER</sequence>
<dbReference type="Gene3D" id="1.10.10.1100">
    <property type="entry name" value="BFD-like [2Fe-2S]-binding domain"/>
    <property type="match status" value="1"/>
</dbReference>
<dbReference type="InterPro" id="IPR041854">
    <property type="entry name" value="BFD-like_2Fe2S-bd_dom_sf"/>
</dbReference>
<comment type="caution">
    <text evidence="2">The sequence shown here is derived from an EMBL/GenBank/DDBJ whole genome shotgun (WGS) entry which is preliminary data.</text>
</comment>
<reference evidence="2 3" key="1">
    <citation type="journal article" date="2023" name="Nucleic Acids Res.">
        <title>The hologenome of Daphnia magna reveals possible DNA methylation and microbiome-mediated evolution of the host genome.</title>
        <authorList>
            <person name="Chaturvedi A."/>
            <person name="Li X."/>
            <person name="Dhandapani V."/>
            <person name="Marshall H."/>
            <person name="Kissane S."/>
            <person name="Cuenca-Cambronero M."/>
            <person name="Asole G."/>
            <person name="Calvet F."/>
            <person name="Ruiz-Romero M."/>
            <person name="Marangio P."/>
            <person name="Guigo R."/>
            <person name="Rago D."/>
            <person name="Mirbahai L."/>
            <person name="Eastwood N."/>
            <person name="Colbourne J.K."/>
            <person name="Zhou J."/>
            <person name="Mallon E."/>
            <person name="Orsini L."/>
        </authorList>
    </citation>
    <scope>NUCLEOTIDE SEQUENCE [LARGE SCALE GENOMIC DNA]</scope>
    <source>
        <strain evidence="2">LRV0_1</strain>
    </source>
</reference>